<dbReference type="CDD" id="cd07026">
    <property type="entry name" value="Ribosomal_L20"/>
    <property type="match status" value="1"/>
</dbReference>
<keyword evidence="3 8" id="KW-0694">RNA-binding</keyword>
<evidence type="ECO:0000256" key="8">
    <source>
        <dbReference type="HAMAP-Rule" id="MF_00382"/>
    </source>
</evidence>
<evidence type="ECO:0000256" key="3">
    <source>
        <dbReference type="ARBA" id="ARBA00022884"/>
    </source>
</evidence>
<dbReference type="NCBIfam" id="TIGR01032">
    <property type="entry name" value="rplT_bact"/>
    <property type="match status" value="1"/>
</dbReference>
<dbReference type="InterPro" id="IPR035566">
    <property type="entry name" value="Ribosomal_protein_bL20_C"/>
</dbReference>
<name>K9EAT0_9LACT</name>
<dbReference type="InterPro" id="IPR005813">
    <property type="entry name" value="Ribosomal_bL20"/>
</dbReference>
<dbReference type="EMBL" id="AGXA01000002">
    <property type="protein sequence ID" value="EKU94334.1"/>
    <property type="molecule type" value="Genomic_DNA"/>
</dbReference>
<dbReference type="RefSeq" id="WP_003776156.1">
    <property type="nucleotide sequence ID" value="NZ_JH992957.1"/>
</dbReference>
<dbReference type="Proteomes" id="UP000009875">
    <property type="component" value="Unassembled WGS sequence"/>
</dbReference>
<evidence type="ECO:0000256" key="7">
    <source>
        <dbReference type="ARBA" id="ARBA00035172"/>
    </source>
</evidence>
<proteinExistence type="inferred from homology"/>
<dbReference type="OrthoDB" id="9808966at2"/>
<sequence length="120" mass="13907">MARVKGGTVTRRRRKRTLKLAKGYYGSKHKLYRVAKQQVMKSHMYAYRDRKVNKRNFRKLWISRINAAARLNGLSYSKFMHGLKLAHIDLNRKVLADLAVNDEEAFASLTDQAKEAIANN</sequence>
<evidence type="ECO:0000256" key="9">
    <source>
        <dbReference type="RuleBase" id="RU000560"/>
    </source>
</evidence>
<comment type="function">
    <text evidence="6 8 9">Binds directly to 23S ribosomal RNA and is necessary for the in vitro assembly process of the 50S ribosomal subunit. It is not involved in the protein synthesizing functions of that subunit.</text>
</comment>
<evidence type="ECO:0000313" key="10">
    <source>
        <dbReference type="EMBL" id="EKU94334.1"/>
    </source>
</evidence>
<dbReference type="PROSITE" id="PS00937">
    <property type="entry name" value="RIBOSOMAL_L20"/>
    <property type="match status" value="1"/>
</dbReference>
<dbReference type="HOGENOM" id="CLU_123265_0_1_9"/>
<dbReference type="InterPro" id="IPR049946">
    <property type="entry name" value="RIBOSOMAL_L20_CS"/>
</dbReference>
<keyword evidence="2 8" id="KW-0699">rRNA-binding</keyword>
<dbReference type="GO" id="GO:0006412">
    <property type="term" value="P:translation"/>
    <property type="evidence" value="ECO:0007669"/>
    <property type="project" value="InterPro"/>
</dbReference>
<keyword evidence="11" id="KW-1185">Reference proteome</keyword>
<keyword evidence="4 8" id="KW-0689">Ribosomal protein</keyword>
<dbReference type="eggNOG" id="COG0292">
    <property type="taxonomic scope" value="Bacteria"/>
</dbReference>
<organism evidence="10 11">
    <name type="scientific">Alloiococcus otitis ATCC 51267</name>
    <dbReference type="NCBI Taxonomy" id="883081"/>
    <lineage>
        <taxon>Bacteria</taxon>
        <taxon>Bacillati</taxon>
        <taxon>Bacillota</taxon>
        <taxon>Bacilli</taxon>
        <taxon>Lactobacillales</taxon>
        <taxon>Carnobacteriaceae</taxon>
        <taxon>Alloiococcus</taxon>
    </lineage>
</organism>
<evidence type="ECO:0000256" key="4">
    <source>
        <dbReference type="ARBA" id="ARBA00022980"/>
    </source>
</evidence>
<evidence type="ECO:0000313" key="11">
    <source>
        <dbReference type="Proteomes" id="UP000009875"/>
    </source>
</evidence>
<dbReference type="GO" id="GO:0000027">
    <property type="term" value="P:ribosomal large subunit assembly"/>
    <property type="evidence" value="ECO:0007669"/>
    <property type="project" value="UniProtKB-UniRule"/>
</dbReference>
<dbReference type="GO" id="GO:1990904">
    <property type="term" value="C:ribonucleoprotein complex"/>
    <property type="evidence" value="ECO:0007669"/>
    <property type="project" value="UniProtKB-KW"/>
</dbReference>
<dbReference type="Pfam" id="PF00453">
    <property type="entry name" value="Ribosomal_L20"/>
    <property type="match status" value="1"/>
</dbReference>
<dbReference type="SUPFAM" id="SSF74731">
    <property type="entry name" value="Ribosomal protein L20"/>
    <property type="match status" value="1"/>
</dbReference>
<comment type="similarity">
    <text evidence="1 8 9">Belongs to the bacterial ribosomal protein bL20 family.</text>
</comment>
<accession>K9EAT0</accession>
<comment type="caution">
    <text evidence="10">The sequence shown here is derived from an EMBL/GenBank/DDBJ whole genome shotgun (WGS) entry which is preliminary data.</text>
</comment>
<evidence type="ECO:0000256" key="5">
    <source>
        <dbReference type="ARBA" id="ARBA00023274"/>
    </source>
</evidence>
<dbReference type="PANTHER" id="PTHR10986">
    <property type="entry name" value="39S RIBOSOMAL PROTEIN L20"/>
    <property type="match status" value="1"/>
</dbReference>
<evidence type="ECO:0000256" key="1">
    <source>
        <dbReference type="ARBA" id="ARBA00007698"/>
    </source>
</evidence>
<gene>
    <name evidence="8" type="primary">rplT</name>
    <name evidence="10" type="ORF">HMPREF9698_00062</name>
</gene>
<dbReference type="STRING" id="883081.HMPREF9698_00062"/>
<reference evidence="10 11" key="1">
    <citation type="submission" date="2012-09" db="EMBL/GenBank/DDBJ databases">
        <title>The Genome Sequence of Alloiococcus otitis ATCC 51267.</title>
        <authorList>
            <consortium name="The Broad Institute Genome Sequencing Platform"/>
            <person name="Earl A."/>
            <person name="Ward D."/>
            <person name="Feldgarden M."/>
            <person name="Gevers D."/>
            <person name="Huys G."/>
            <person name="Walker B."/>
            <person name="Young S.K."/>
            <person name="Zeng Q."/>
            <person name="Gargeya S."/>
            <person name="Fitzgerald M."/>
            <person name="Haas B."/>
            <person name="Abouelleil A."/>
            <person name="Alvarado L."/>
            <person name="Arachchi H.M."/>
            <person name="Berlin A.M."/>
            <person name="Chapman S.B."/>
            <person name="Goldberg J."/>
            <person name="Griggs A."/>
            <person name="Gujja S."/>
            <person name="Hansen M."/>
            <person name="Howarth C."/>
            <person name="Imamovic A."/>
            <person name="Larimer J."/>
            <person name="McCowen C."/>
            <person name="Montmayeur A."/>
            <person name="Murphy C."/>
            <person name="Neiman D."/>
            <person name="Pearson M."/>
            <person name="Priest M."/>
            <person name="Roberts A."/>
            <person name="Saif S."/>
            <person name="Shea T."/>
            <person name="Sisk P."/>
            <person name="Sykes S."/>
            <person name="Wortman J."/>
            <person name="Nusbaum C."/>
            <person name="Birren B."/>
        </authorList>
    </citation>
    <scope>NUCLEOTIDE SEQUENCE [LARGE SCALE GENOMIC DNA]</scope>
    <source>
        <strain evidence="10 11">ATCC 51267</strain>
    </source>
</reference>
<dbReference type="GO" id="GO:0003735">
    <property type="term" value="F:structural constituent of ribosome"/>
    <property type="evidence" value="ECO:0007669"/>
    <property type="project" value="InterPro"/>
</dbReference>
<evidence type="ECO:0000256" key="6">
    <source>
        <dbReference type="ARBA" id="ARBA00024775"/>
    </source>
</evidence>
<dbReference type="PATRIC" id="fig|883081.3.peg.63"/>
<dbReference type="GO" id="GO:0005840">
    <property type="term" value="C:ribosome"/>
    <property type="evidence" value="ECO:0007669"/>
    <property type="project" value="UniProtKB-KW"/>
</dbReference>
<protein>
    <recommendedName>
        <fullName evidence="7 8">Large ribosomal subunit protein bL20</fullName>
    </recommendedName>
</protein>
<dbReference type="GO" id="GO:0019843">
    <property type="term" value="F:rRNA binding"/>
    <property type="evidence" value="ECO:0007669"/>
    <property type="project" value="UniProtKB-UniRule"/>
</dbReference>
<dbReference type="FunFam" id="1.10.1900.20:FF:000001">
    <property type="entry name" value="50S ribosomal protein L20"/>
    <property type="match status" value="1"/>
</dbReference>
<dbReference type="AlphaFoldDB" id="K9EAT0"/>
<dbReference type="Gene3D" id="1.10.1900.20">
    <property type="entry name" value="Ribosomal protein L20"/>
    <property type="match status" value="1"/>
</dbReference>
<dbReference type="HAMAP" id="MF_00382">
    <property type="entry name" value="Ribosomal_bL20"/>
    <property type="match status" value="1"/>
</dbReference>
<dbReference type="PRINTS" id="PR00062">
    <property type="entry name" value="RIBOSOMALL20"/>
</dbReference>
<keyword evidence="5 8" id="KW-0687">Ribonucleoprotein</keyword>
<evidence type="ECO:0000256" key="2">
    <source>
        <dbReference type="ARBA" id="ARBA00022730"/>
    </source>
</evidence>
<dbReference type="Gene3D" id="6.10.160.10">
    <property type="match status" value="1"/>
</dbReference>